<dbReference type="EMBL" id="CM000781">
    <property type="protein sequence ID" value="AQK62478.1"/>
    <property type="molecule type" value="Genomic_DNA"/>
</dbReference>
<reference evidence="2" key="1">
    <citation type="submission" date="2015-12" db="EMBL/GenBank/DDBJ databases">
        <title>Update maize B73 reference genome by single molecule sequencing technologies.</title>
        <authorList>
            <consortium name="Maize Genome Sequencing Project"/>
            <person name="Ware D."/>
        </authorList>
    </citation>
    <scope>NUCLEOTIDE SEQUENCE</scope>
    <source>
        <tissue evidence="2">Seedling</tissue>
    </source>
</reference>
<keyword evidence="2" id="KW-0808">Transferase</keyword>
<protein>
    <submittedName>
        <fullName evidence="2">Calcium-dependent protein kinase 10</fullName>
    </submittedName>
</protein>
<proteinExistence type="predicted"/>
<gene>
    <name evidence="2" type="ORF">ZEAMMB73_Zm00001d013109</name>
</gene>
<feature type="non-terminal residue" evidence="2">
    <location>
        <position position="1"/>
    </location>
</feature>
<accession>A0A1D6GG00</accession>
<feature type="compositionally biased region" description="Basic residues" evidence="1">
    <location>
        <begin position="54"/>
        <end position="74"/>
    </location>
</feature>
<sequence length="189" mass="20261">GDRREPVGGRDRRAEGDVQDDRRGQQRADHVRGAQGWAGEGGRQPAGVGDLRAHASRGRGQQRHDRLRRVHRGHAAPEQGGAGGPPVRGVPVLRQGRQRLHHRRRAAGGVRGVRPGRRPAGGLDRGSGPGQRRAHRLQRVRGDDAEADGGGAPEEGRPAEQLQYRVQGGAQDGLDLSVSAPLLPACRCR</sequence>
<dbReference type="GO" id="GO:0016301">
    <property type="term" value="F:kinase activity"/>
    <property type="evidence" value="ECO:0007669"/>
    <property type="project" value="UniProtKB-KW"/>
</dbReference>
<organism evidence="2">
    <name type="scientific">Zea mays</name>
    <name type="common">Maize</name>
    <dbReference type="NCBI Taxonomy" id="4577"/>
    <lineage>
        <taxon>Eukaryota</taxon>
        <taxon>Viridiplantae</taxon>
        <taxon>Streptophyta</taxon>
        <taxon>Embryophyta</taxon>
        <taxon>Tracheophyta</taxon>
        <taxon>Spermatophyta</taxon>
        <taxon>Magnoliopsida</taxon>
        <taxon>Liliopsida</taxon>
        <taxon>Poales</taxon>
        <taxon>Poaceae</taxon>
        <taxon>PACMAD clade</taxon>
        <taxon>Panicoideae</taxon>
        <taxon>Andropogonodae</taxon>
        <taxon>Andropogoneae</taxon>
        <taxon>Tripsacinae</taxon>
        <taxon>Zea</taxon>
    </lineage>
</organism>
<feature type="compositionally biased region" description="Basic and acidic residues" evidence="1">
    <location>
        <begin position="1"/>
        <end position="32"/>
    </location>
</feature>
<evidence type="ECO:0000256" key="1">
    <source>
        <dbReference type="SAM" id="MobiDB-lite"/>
    </source>
</evidence>
<keyword evidence="2" id="KW-0418">Kinase</keyword>
<dbReference type="AlphaFoldDB" id="A0A1D6GG00"/>
<feature type="compositionally biased region" description="Basic residues" evidence="1">
    <location>
        <begin position="96"/>
        <end position="106"/>
    </location>
</feature>
<name>A0A1D6GG00_MAIZE</name>
<evidence type="ECO:0000313" key="2">
    <source>
        <dbReference type="EMBL" id="AQK62478.1"/>
    </source>
</evidence>
<feature type="region of interest" description="Disordered" evidence="1">
    <location>
        <begin position="1"/>
        <end position="161"/>
    </location>
</feature>